<dbReference type="EMBL" id="BARV01044190">
    <property type="protein sequence ID" value="GAI70035.1"/>
    <property type="molecule type" value="Genomic_DNA"/>
</dbReference>
<proteinExistence type="predicted"/>
<comment type="caution">
    <text evidence="1">The sequence shown here is derived from an EMBL/GenBank/DDBJ whole genome shotgun (WGS) entry which is preliminary data.</text>
</comment>
<sequence>EKMDNSYLPIDTQTIRNGTNRSFDVFLKTNNEKMVLYCAGGEVVSDEIREKIPEHGVNKLYIKKEDKINYDFYIQENLNSIQQRMDYQYL</sequence>
<protein>
    <submittedName>
        <fullName evidence="1">Uncharacterized protein</fullName>
    </submittedName>
</protein>
<organism evidence="1">
    <name type="scientific">marine sediment metagenome</name>
    <dbReference type="NCBI Taxonomy" id="412755"/>
    <lineage>
        <taxon>unclassified sequences</taxon>
        <taxon>metagenomes</taxon>
        <taxon>ecological metagenomes</taxon>
    </lineage>
</organism>
<feature type="non-terminal residue" evidence="1">
    <location>
        <position position="1"/>
    </location>
</feature>
<evidence type="ECO:0000313" key="1">
    <source>
        <dbReference type="EMBL" id="GAI70035.1"/>
    </source>
</evidence>
<gene>
    <name evidence="1" type="ORF">S06H3_65550</name>
</gene>
<dbReference type="Gene3D" id="1.10.3210.10">
    <property type="entry name" value="Hypothetical protein af1432"/>
    <property type="match status" value="1"/>
</dbReference>
<dbReference type="AlphaFoldDB" id="X1S3N9"/>
<accession>X1S3N9</accession>
<reference evidence="1" key="1">
    <citation type="journal article" date="2014" name="Front. Microbiol.">
        <title>High frequency of phylogenetically diverse reductive dehalogenase-homologous genes in deep subseafloor sedimentary metagenomes.</title>
        <authorList>
            <person name="Kawai M."/>
            <person name="Futagami T."/>
            <person name="Toyoda A."/>
            <person name="Takaki Y."/>
            <person name="Nishi S."/>
            <person name="Hori S."/>
            <person name="Arai W."/>
            <person name="Tsubouchi T."/>
            <person name="Morono Y."/>
            <person name="Uchiyama I."/>
            <person name="Ito T."/>
            <person name="Fujiyama A."/>
            <person name="Inagaki F."/>
            <person name="Takami H."/>
        </authorList>
    </citation>
    <scope>NUCLEOTIDE SEQUENCE</scope>
    <source>
        <strain evidence="1">Expedition CK06-06</strain>
    </source>
</reference>
<name>X1S3N9_9ZZZZ</name>